<organism evidence="2 3">
    <name type="scientific">Pleurodeles waltl</name>
    <name type="common">Iberian ribbed newt</name>
    <dbReference type="NCBI Taxonomy" id="8319"/>
    <lineage>
        <taxon>Eukaryota</taxon>
        <taxon>Metazoa</taxon>
        <taxon>Chordata</taxon>
        <taxon>Craniata</taxon>
        <taxon>Vertebrata</taxon>
        <taxon>Euteleostomi</taxon>
        <taxon>Amphibia</taxon>
        <taxon>Batrachia</taxon>
        <taxon>Caudata</taxon>
        <taxon>Salamandroidea</taxon>
        <taxon>Salamandridae</taxon>
        <taxon>Pleurodelinae</taxon>
        <taxon>Pleurodeles</taxon>
    </lineage>
</organism>
<name>A0AAV7V3X1_PLEWA</name>
<protein>
    <submittedName>
        <fullName evidence="2">Uncharacterized protein</fullName>
    </submittedName>
</protein>
<dbReference type="Proteomes" id="UP001066276">
    <property type="component" value="Chromosome 2_2"/>
</dbReference>
<dbReference type="AlphaFoldDB" id="A0AAV7V3X1"/>
<proteinExistence type="predicted"/>
<dbReference type="EMBL" id="JANPWB010000004">
    <property type="protein sequence ID" value="KAJ1195284.1"/>
    <property type="molecule type" value="Genomic_DNA"/>
</dbReference>
<sequence length="83" mass="9268">MECGSAWSLMELRTRERRRRWSGAPSERRVTARLALRWAKKIGEEPSGVTLWREEEDLALAHRTGSGLSGDAEPGDGPGSHRP</sequence>
<evidence type="ECO:0000313" key="3">
    <source>
        <dbReference type="Proteomes" id="UP001066276"/>
    </source>
</evidence>
<keyword evidence="3" id="KW-1185">Reference proteome</keyword>
<accession>A0AAV7V3X1</accession>
<evidence type="ECO:0000256" key="1">
    <source>
        <dbReference type="SAM" id="MobiDB-lite"/>
    </source>
</evidence>
<gene>
    <name evidence="2" type="ORF">NDU88_004565</name>
</gene>
<evidence type="ECO:0000313" key="2">
    <source>
        <dbReference type="EMBL" id="KAJ1195284.1"/>
    </source>
</evidence>
<comment type="caution">
    <text evidence="2">The sequence shown here is derived from an EMBL/GenBank/DDBJ whole genome shotgun (WGS) entry which is preliminary data.</text>
</comment>
<feature type="region of interest" description="Disordered" evidence="1">
    <location>
        <begin position="61"/>
        <end position="83"/>
    </location>
</feature>
<reference evidence="2" key="1">
    <citation type="journal article" date="2022" name="bioRxiv">
        <title>Sequencing and chromosome-scale assembly of the giantPleurodeles waltlgenome.</title>
        <authorList>
            <person name="Brown T."/>
            <person name="Elewa A."/>
            <person name="Iarovenko S."/>
            <person name="Subramanian E."/>
            <person name="Araus A.J."/>
            <person name="Petzold A."/>
            <person name="Susuki M."/>
            <person name="Suzuki K.-i.T."/>
            <person name="Hayashi T."/>
            <person name="Toyoda A."/>
            <person name="Oliveira C."/>
            <person name="Osipova E."/>
            <person name="Leigh N.D."/>
            <person name="Simon A."/>
            <person name="Yun M.H."/>
        </authorList>
    </citation>
    <scope>NUCLEOTIDE SEQUENCE</scope>
    <source>
        <strain evidence="2">20211129_DDA</strain>
        <tissue evidence="2">Liver</tissue>
    </source>
</reference>